<protein>
    <submittedName>
        <fullName evidence="2">Alpha/beta fold hydrolase</fullName>
    </submittedName>
</protein>
<dbReference type="PANTHER" id="PTHR13136:SF11">
    <property type="entry name" value="TESTIS-EXPRESSED PROTEIN 30"/>
    <property type="match status" value="1"/>
</dbReference>
<sequence>MYLTDGQPLNGRILFAHGAGAPMDSDFMQTAAQGLATAGFQVLRFEFPYMQARREDGRRRPPNRMPQLLEHFQARIAELDDGVPLWLAGKSMGGRVATLLLDEAPEYVRGALVLGYPFYAAKKPQQPRTEHLARLNRPVHVFQGTRDALGSRQQVETYDLSPQVQLHWLEDGDHDLKPRKASGFTQAQHLATVFARVAAL</sequence>
<keyword evidence="3" id="KW-1185">Reference proteome</keyword>
<gene>
    <name evidence="2" type="ORF">KDW95_06560</name>
</gene>
<evidence type="ECO:0000313" key="2">
    <source>
        <dbReference type="EMBL" id="UTW14339.1"/>
    </source>
</evidence>
<dbReference type="InterPro" id="IPR029058">
    <property type="entry name" value="AB_hydrolase_fold"/>
</dbReference>
<dbReference type="EMBL" id="CP073347">
    <property type="protein sequence ID" value="UTW14339.1"/>
    <property type="molecule type" value="Genomic_DNA"/>
</dbReference>
<evidence type="ECO:0000259" key="1">
    <source>
        <dbReference type="Pfam" id="PF20408"/>
    </source>
</evidence>
<feature type="domain" description="KANL3/Tex30 alpha/beta hydrolase-like" evidence="1">
    <location>
        <begin position="12"/>
        <end position="198"/>
    </location>
</feature>
<dbReference type="Proteomes" id="UP001058461">
    <property type="component" value="Chromosome"/>
</dbReference>
<organism evidence="2 3">
    <name type="scientific">Marinobacterium rhizophilum</name>
    <dbReference type="NCBI Taxonomy" id="420402"/>
    <lineage>
        <taxon>Bacteria</taxon>
        <taxon>Pseudomonadati</taxon>
        <taxon>Pseudomonadota</taxon>
        <taxon>Gammaproteobacteria</taxon>
        <taxon>Oceanospirillales</taxon>
        <taxon>Oceanospirillaceae</taxon>
        <taxon>Marinobacterium</taxon>
    </lineage>
</organism>
<accession>A0ABY5HQS1</accession>
<dbReference type="Pfam" id="PF20408">
    <property type="entry name" value="Abhydrolase_11"/>
    <property type="match status" value="1"/>
</dbReference>
<evidence type="ECO:0000313" key="3">
    <source>
        <dbReference type="Proteomes" id="UP001058461"/>
    </source>
</evidence>
<name>A0ABY5HQS1_9GAMM</name>
<dbReference type="PANTHER" id="PTHR13136">
    <property type="entry name" value="TESTIS DEVELOPMENT PROTEIN PRTD"/>
    <property type="match status" value="1"/>
</dbReference>
<keyword evidence="2" id="KW-0378">Hydrolase</keyword>
<dbReference type="InterPro" id="IPR046879">
    <property type="entry name" value="KANL3/Tex30_Abhydrolase"/>
</dbReference>
<reference evidence="2" key="1">
    <citation type="submission" date="2021-04" db="EMBL/GenBank/DDBJ databases">
        <title>Oceanospirillales bacteria with DddD are important DMSP degraders in coastal seawater.</title>
        <authorList>
            <person name="Liu J."/>
        </authorList>
    </citation>
    <scope>NUCLEOTIDE SEQUENCE</scope>
    <source>
        <strain evidence="2">D13-1</strain>
    </source>
</reference>
<proteinExistence type="predicted"/>
<dbReference type="Gene3D" id="3.40.50.1820">
    <property type="entry name" value="alpha/beta hydrolase"/>
    <property type="match status" value="1"/>
</dbReference>
<dbReference type="GO" id="GO:0016787">
    <property type="term" value="F:hydrolase activity"/>
    <property type="evidence" value="ECO:0007669"/>
    <property type="project" value="UniProtKB-KW"/>
</dbReference>
<dbReference type="InterPro" id="IPR026555">
    <property type="entry name" value="NSL3/Tex30"/>
</dbReference>
<dbReference type="SUPFAM" id="SSF53474">
    <property type="entry name" value="alpha/beta-Hydrolases"/>
    <property type="match status" value="1"/>
</dbReference>